<dbReference type="AlphaFoldDB" id="A0A4R7ZGZ1"/>
<dbReference type="GO" id="GO:0016301">
    <property type="term" value="F:kinase activity"/>
    <property type="evidence" value="ECO:0007669"/>
    <property type="project" value="UniProtKB-KW"/>
</dbReference>
<evidence type="ECO:0000256" key="5">
    <source>
        <dbReference type="ARBA" id="ARBA00022683"/>
    </source>
</evidence>
<protein>
    <submittedName>
        <fullName evidence="8">PTS system IIA component (Glc family)</fullName>
    </submittedName>
</protein>
<reference evidence="8 9" key="1">
    <citation type="submission" date="2019-03" db="EMBL/GenBank/DDBJ databases">
        <title>Genomic Encyclopedia of Type Strains, Phase IV (KMG-IV): sequencing the most valuable type-strain genomes for metagenomic binning, comparative biology and taxonomic classification.</title>
        <authorList>
            <person name="Goeker M."/>
        </authorList>
    </citation>
    <scope>NUCLEOTIDE SEQUENCE [LARGE SCALE GENOMIC DNA]</scope>
    <source>
        <strain evidence="8 9">DSM 28867</strain>
    </source>
</reference>
<dbReference type="FunFam" id="2.70.70.10:FF:000001">
    <property type="entry name" value="PTS system glucose-specific IIA component"/>
    <property type="match status" value="1"/>
</dbReference>
<keyword evidence="5" id="KW-0598">Phosphotransferase system</keyword>
<dbReference type="SUPFAM" id="SSF51261">
    <property type="entry name" value="Duplicated hybrid motif"/>
    <property type="match status" value="1"/>
</dbReference>
<dbReference type="PANTHER" id="PTHR45008:SF1">
    <property type="entry name" value="PTS SYSTEM GLUCOSE-SPECIFIC EIIA COMPONENT"/>
    <property type="match status" value="1"/>
</dbReference>
<keyword evidence="3" id="KW-0762">Sugar transport</keyword>
<dbReference type="Pfam" id="PF00358">
    <property type="entry name" value="PTS_EIIA_1"/>
    <property type="match status" value="1"/>
</dbReference>
<accession>A0A4R7ZGZ1</accession>
<evidence type="ECO:0000256" key="2">
    <source>
        <dbReference type="ARBA" id="ARBA00022448"/>
    </source>
</evidence>
<comment type="caution">
    <text evidence="8">The sequence shown here is derived from an EMBL/GenBank/DDBJ whole genome shotgun (WGS) entry which is preliminary data.</text>
</comment>
<feature type="domain" description="PTS EIIA type-1" evidence="7">
    <location>
        <begin position="26"/>
        <end position="130"/>
    </location>
</feature>
<dbReference type="Gene3D" id="2.70.70.10">
    <property type="entry name" value="Glucose Permease (Domain IIA)"/>
    <property type="match status" value="1"/>
</dbReference>
<gene>
    <name evidence="8" type="ORF">EDD63_1232</name>
</gene>
<dbReference type="GO" id="GO:0009401">
    <property type="term" value="P:phosphoenolpyruvate-dependent sugar phosphotransferase system"/>
    <property type="evidence" value="ECO:0007669"/>
    <property type="project" value="UniProtKB-KW"/>
</dbReference>
<dbReference type="InterPro" id="IPR001127">
    <property type="entry name" value="PTS_EIIA_1_perm"/>
</dbReference>
<organism evidence="8 9">
    <name type="scientific">Breznakia blatticola</name>
    <dbReference type="NCBI Taxonomy" id="1754012"/>
    <lineage>
        <taxon>Bacteria</taxon>
        <taxon>Bacillati</taxon>
        <taxon>Bacillota</taxon>
        <taxon>Erysipelotrichia</taxon>
        <taxon>Erysipelotrichales</taxon>
        <taxon>Erysipelotrichaceae</taxon>
        <taxon>Breznakia</taxon>
    </lineage>
</organism>
<dbReference type="InterPro" id="IPR011055">
    <property type="entry name" value="Dup_hybrid_motif"/>
</dbReference>
<comment type="subcellular location">
    <subcellularLocation>
        <location evidence="1">Cytoplasm</location>
    </subcellularLocation>
</comment>
<keyword evidence="4" id="KW-0808">Transferase</keyword>
<dbReference type="PROSITE" id="PS00371">
    <property type="entry name" value="PTS_EIIA_TYPE_1_HIS"/>
    <property type="match status" value="1"/>
</dbReference>
<dbReference type="Proteomes" id="UP000294743">
    <property type="component" value="Unassembled WGS sequence"/>
</dbReference>
<dbReference type="PROSITE" id="PS51093">
    <property type="entry name" value="PTS_EIIA_TYPE_1"/>
    <property type="match status" value="1"/>
</dbReference>
<evidence type="ECO:0000256" key="6">
    <source>
        <dbReference type="ARBA" id="ARBA00022777"/>
    </source>
</evidence>
<keyword evidence="6" id="KW-0418">Kinase</keyword>
<evidence type="ECO:0000313" key="9">
    <source>
        <dbReference type="Proteomes" id="UP000294743"/>
    </source>
</evidence>
<dbReference type="InterPro" id="IPR050890">
    <property type="entry name" value="PTS_EIIA_component"/>
</dbReference>
<sequence>MGLFKKKQVFYAPCSGKIIPLCEVNDPVFAGESLGPGFAIVPSKGELYAPKNGVISAIFPTKHAVGMTFEDGSEVLFHIGIDTVNLQGEGFSTFVNSGDKVKQGSKLVDFDLPFLESKAIDSTVMVVFTKHKEVSIESKTVQANEALDITCK</sequence>
<evidence type="ECO:0000256" key="3">
    <source>
        <dbReference type="ARBA" id="ARBA00022597"/>
    </source>
</evidence>
<keyword evidence="2" id="KW-0813">Transport</keyword>
<evidence type="ECO:0000259" key="7">
    <source>
        <dbReference type="PROSITE" id="PS51093"/>
    </source>
</evidence>
<evidence type="ECO:0000313" key="8">
    <source>
        <dbReference type="EMBL" id="TDW16445.1"/>
    </source>
</evidence>
<dbReference type="EMBL" id="SODD01000023">
    <property type="protein sequence ID" value="TDW16445.1"/>
    <property type="molecule type" value="Genomic_DNA"/>
</dbReference>
<dbReference type="RefSeq" id="WP_208318306.1">
    <property type="nucleotide sequence ID" value="NZ_SODD01000023.1"/>
</dbReference>
<dbReference type="PANTHER" id="PTHR45008">
    <property type="entry name" value="PTS SYSTEM GLUCOSE-SPECIFIC EIIA COMPONENT"/>
    <property type="match status" value="1"/>
</dbReference>
<dbReference type="NCBIfam" id="TIGR00830">
    <property type="entry name" value="PTBA"/>
    <property type="match status" value="1"/>
</dbReference>
<proteinExistence type="predicted"/>
<name>A0A4R7ZGZ1_9FIRM</name>
<keyword evidence="9" id="KW-1185">Reference proteome</keyword>
<evidence type="ECO:0000256" key="4">
    <source>
        <dbReference type="ARBA" id="ARBA00022679"/>
    </source>
</evidence>
<dbReference type="GO" id="GO:0005737">
    <property type="term" value="C:cytoplasm"/>
    <property type="evidence" value="ECO:0007669"/>
    <property type="project" value="UniProtKB-SubCell"/>
</dbReference>
<evidence type="ECO:0000256" key="1">
    <source>
        <dbReference type="ARBA" id="ARBA00004496"/>
    </source>
</evidence>